<dbReference type="AlphaFoldDB" id="A0A6C2UUE4"/>
<dbReference type="Proteomes" id="UP000346198">
    <property type="component" value="Unassembled WGS sequence"/>
</dbReference>
<dbReference type="Pfam" id="PF00216">
    <property type="entry name" value="Bac_DNA_binding"/>
    <property type="match status" value="1"/>
</dbReference>
<dbReference type="RefSeq" id="WP_136064954.1">
    <property type="nucleotide sequence ID" value="NZ_CAAHFH010000003.1"/>
</dbReference>
<sequence>MTKRDLVMRIADETGLIQQDVYAVIQKSLDYIVEALENEDTVEFRNFGVFEVRERKQRIGRNPNKPENVVTIPARKVVKFKPGKIMRERITGK</sequence>
<dbReference type="PANTHER" id="PTHR33175">
    <property type="entry name" value="DNA-BINDING PROTEIN HU"/>
    <property type="match status" value="1"/>
</dbReference>
<dbReference type="SMART" id="SM00411">
    <property type="entry name" value="BHL"/>
    <property type="match status" value="1"/>
</dbReference>
<evidence type="ECO:0000313" key="5">
    <source>
        <dbReference type="Proteomes" id="UP000346198"/>
    </source>
</evidence>
<name>A0A6C2UUE4_9BACT</name>
<dbReference type="CDD" id="cd13836">
    <property type="entry name" value="IHF_B"/>
    <property type="match status" value="1"/>
</dbReference>
<dbReference type="InterPro" id="IPR000119">
    <property type="entry name" value="Hist_DNA-bd"/>
</dbReference>
<dbReference type="InterPro" id="IPR010992">
    <property type="entry name" value="IHF-like_DNA-bd_dom_sf"/>
</dbReference>
<reference evidence="4 5" key="1">
    <citation type="submission" date="2019-04" db="EMBL/GenBank/DDBJ databases">
        <authorList>
            <person name="Van Vliet M D."/>
        </authorList>
    </citation>
    <scope>NUCLEOTIDE SEQUENCE [LARGE SCALE GENOMIC DNA]</scope>
    <source>
        <strain evidence="4 5">F21</strain>
    </source>
</reference>
<keyword evidence="5" id="KW-1185">Reference proteome</keyword>
<keyword evidence="2 4" id="KW-0238">DNA-binding</keyword>
<dbReference type="PANTHER" id="PTHR33175:SF2">
    <property type="entry name" value="INTEGRATION HOST FACTOR SUBUNIT ALPHA"/>
    <property type="match status" value="1"/>
</dbReference>
<dbReference type="EMBL" id="CAAHFH010000003">
    <property type="protein sequence ID" value="VGO22971.1"/>
    <property type="molecule type" value="Genomic_DNA"/>
</dbReference>
<proteinExistence type="inferred from homology"/>
<evidence type="ECO:0000256" key="2">
    <source>
        <dbReference type="ARBA" id="ARBA00023125"/>
    </source>
</evidence>
<organism evidence="4 5">
    <name type="scientific">Pontiella sulfatireligans</name>
    <dbReference type="NCBI Taxonomy" id="2750658"/>
    <lineage>
        <taxon>Bacteria</taxon>
        <taxon>Pseudomonadati</taxon>
        <taxon>Kiritimatiellota</taxon>
        <taxon>Kiritimatiellia</taxon>
        <taxon>Kiritimatiellales</taxon>
        <taxon>Pontiellaceae</taxon>
        <taxon>Pontiella</taxon>
    </lineage>
</organism>
<evidence type="ECO:0000313" key="4">
    <source>
        <dbReference type="EMBL" id="VGO22971.1"/>
    </source>
</evidence>
<dbReference type="GO" id="GO:0005829">
    <property type="term" value="C:cytosol"/>
    <property type="evidence" value="ECO:0007669"/>
    <property type="project" value="TreeGrafter"/>
</dbReference>
<evidence type="ECO:0000256" key="1">
    <source>
        <dbReference type="ARBA" id="ARBA00010529"/>
    </source>
</evidence>
<dbReference type="GO" id="GO:0030527">
    <property type="term" value="F:structural constituent of chromatin"/>
    <property type="evidence" value="ECO:0007669"/>
    <property type="project" value="InterPro"/>
</dbReference>
<protein>
    <submittedName>
        <fullName evidence="4">DNA-binding protein HU 1</fullName>
    </submittedName>
</protein>
<gene>
    <name evidence="4" type="primary">hupA_2</name>
    <name evidence="4" type="ORF">SCARR_05070</name>
</gene>
<dbReference type="GO" id="GO:0003677">
    <property type="term" value="F:DNA binding"/>
    <property type="evidence" value="ECO:0007669"/>
    <property type="project" value="UniProtKB-KW"/>
</dbReference>
<accession>A0A6C2UUE4</accession>
<dbReference type="Gene3D" id="4.10.520.10">
    <property type="entry name" value="IHF-like DNA-binding proteins"/>
    <property type="match status" value="1"/>
</dbReference>
<evidence type="ECO:0000256" key="3">
    <source>
        <dbReference type="RuleBase" id="RU003939"/>
    </source>
</evidence>
<comment type="similarity">
    <text evidence="1 3">Belongs to the bacterial histone-like protein family.</text>
</comment>
<dbReference type="PRINTS" id="PR01727">
    <property type="entry name" value="DNABINDINGHU"/>
</dbReference>
<dbReference type="SUPFAM" id="SSF47729">
    <property type="entry name" value="IHF-like DNA-binding proteins"/>
    <property type="match status" value="1"/>
</dbReference>